<comment type="caution">
    <text evidence="1">The sequence shown here is derived from an EMBL/GenBank/DDBJ whole genome shotgun (WGS) entry which is preliminary data.</text>
</comment>
<dbReference type="EMBL" id="CM046118">
    <property type="protein sequence ID" value="KAI8438992.1"/>
    <property type="molecule type" value="Genomic_DNA"/>
</dbReference>
<dbReference type="Proteomes" id="UP001064048">
    <property type="component" value="Chromosome 18"/>
</dbReference>
<gene>
    <name evidence="1" type="ORF">MSG28_011291</name>
</gene>
<organism evidence="1 2">
    <name type="scientific">Choristoneura fumiferana</name>
    <name type="common">Spruce budworm moth</name>
    <name type="synonym">Archips fumiferana</name>
    <dbReference type="NCBI Taxonomy" id="7141"/>
    <lineage>
        <taxon>Eukaryota</taxon>
        <taxon>Metazoa</taxon>
        <taxon>Ecdysozoa</taxon>
        <taxon>Arthropoda</taxon>
        <taxon>Hexapoda</taxon>
        <taxon>Insecta</taxon>
        <taxon>Pterygota</taxon>
        <taxon>Neoptera</taxon>
        <taxon>Endopterygota</taxon>
        <taxon>Lepidoptera</taxon>
        <taxon>Glossata</taxon>
        <taxon>Ditrysia</taxon>
        <taxon>Tortricoidea</taxon>
        <taxon>Tortricidae</taxon>
        <taxon>Tortricinae</taxon>
        <taxon>Choristoneura</taxon>
    </lineage>
</organism>
<proteinExistence type="predicted"/>
<sequence>MLLLLVSEAISLSLLWLVPQRAVGKMGYWCAVLAVVGVGAYVNASPKSAKICFRKDFAFGVATAAYQIEGAWNISGKGESIWDRYTHEHPDWVFDHKNADVATDSYHKYKEDVKLIGDLGVSYYRFSISWSRILPTGLSNQINEDGLRYYKDLITELHQKDVQALITMYHWDLPQSLQDLGGWTNPIMAEYFVDYARVLFRHFGDHVRAWVTFNEPLSFCQEGYGGQDAPGRRASGVEDYMCAHTVLRAHGMVYRMYKEEFDRNNQGYIGIALDMPWMEPYTTSSVDKVAAETARQFLFGWFANPIFSKRGGYPPIMRRRIDVISKRQGFFRSRLPTFTKEEVDMIRGSYDFLGLNHYTTNLVKPGDGRITAKPSFYNDMGVKLIVSPEWPKSNSSWLRIVPWGLRKTLNWIRHTYDNPSVVITENGVSFEKGLKDRKRINYIDSYLRSVHAAIYKDNCDVIAYTYWTLMDNFEWMRGFSERFGLYETNYSTPDLKRIPRLSASYFERVARTGCLDDHSSSPRNYDGMVIL</sequence>
<evidence type="ECO:0000313" key="2">
    <source>
        <dbReference type="Proteomes" id="UP001064048"/>
    </source>
</evidence>
<keyword evidence="2" id="KW-1185">Reference proteome</keyword>
<evidence type="ECO:0000313" key="1">
    <source>
        <dbReference type="EMBL" id="KAI8438992.1"/>
    </source>
</evidence>
<reference evidence="1 2" key="1">
    <citation type="journal article" date="2022" name="Genome Biol. Evol.">
        <title>The Spruce Budworm Genome: Reconstructing the Evolutionary History of Antifreeze Proteins.</title>
        <authorList>
            <person name="Beliveau C."/>
            <person name="Gagne P."/>
            <person name="Picq S."/>
            <person name="Vernygora O."/>
            <person name="Keeling C.I."/>
            <person name="Pinkney K."/>
            <person name="Doucet D."/>
            <person name="Wen F."/>
            <person name="Johnston J.S."/>
            <person name="Maaroufi H."/>
            <person name="Boyle B."/>
            <person name="Laroche J."/>
            <person name="Dewar K."/>
            <person name="Juretic N."/>
            <person name="Blackburn G."/>
            <person name="Nisole A."/>
            <person name="Brunet B."/>
            <person name="Brandao M."/>
            <person name="Lumley L."/>
            <person name="Duan J."/>
            <person name="Quan G."/>
            <person name="Lucarotti C.J."/>
            <person name="Roe A.D."/>
            <person name="Sperling F.A.H."/>
            <person name="Levesque R.C."/>
            <person name="Cusson M."/>
        </authorList>
    </citation>
    <scope>NUCLEOTIDE SEQUENCE [LARGE SCALE GENOMIC DNA]</scope>
    <source>
        <strain evidence="1">Glfc:IPQL:Cfum</strain>
    </source>
</reference>
<protein>
    <submittedName>
        <fullName evidence="1">Uncharacterized protein</fullName>
    </submittedName>
</protein>
<name>A0ACC0KS25_CHOFU</name>
<accession>A0ACC0KS25</accession>